<evidence type="ECO:0000259" key="16">
    <source>
        <dbReference type="Pfam" id="PF07475"/>
    </source>
</evidence>
<keyword evidence="4 14" id="KW-0723">Serine/threonine-protein kinase</keyword>
<evidence type="ECO:0000256" key="7">
    <source>
        <dbReference type="ARBA" id="ARBA00022741"/>
    </source>
</evidence>
<dbReference type="InterPro" id="IPR028979">
    <property type="entry name" value="Ser_kin/Pase_Hpr-like_N_sf"/>
</dbReference>
<keyword evidence="6 14" id="KW-0479">Metal-binding</keyword>
<keyword evidence="18" id="KW-1185">Reference proteome</keyword>
<evidence type="ECO:0000256" key="14">
    <source>
        <dbReference type="HAMAP-Rule" id="MF_01249"/>
    </source>
</evidence>
<dbReference type="OrthoDB" id="9778803at2"/>
<dbReference type="PANTHER" id="PTHR30305:SF1">
    <property type="entry name" value="HPR KINASE_PHOSPHORYLASE"/>
    <property type="match status" value="1"/>
</dbReference>
<evidence type="ECO:0000256" key="5">
    <source>
        <dbReference type="ARBA" id="ARBA00022679"/>
    </source>
</evidence>
<reference evidence="17 18" key="1">
    <citation type="submission" date="2018-11" db="EMBL/GenBank/DDBJ databases">
        <title>Genome sequencing and assembly of Anaerosphaera sp. nov., GS7-6-2.</title>
        <authorList>
            <person name="Rettenmaier R."/>
            <person name="Liebl W."/>
            <person name="Zverlov V."/>
        </authorList>
    </citation>
    <scope>NUCLEOTIDE SEQUENCE [LARGE SCALE GENOMIC DNA]</scope>
    <source>
        <strain evidence="17 18">GS7-6-2</strain>
    </source>
</reference>
<evidence type="ECO:0000256" key="4">
    <source>
        <dbReference type="ARBA" id="ARBA00022527"/>
    </source>
</evidence>
<comment type="domain">
    <text evidence="14">The Walker A ATP-binding motif also binds Pi and PPi.</text>
</comment>
<dbReference type="SUPFAM" id="SSF53795">
    <property type="entry name" value="PEP carboxykinase-like"/>
    <property type="match status" value="1"/>
</dbReference>
<dbReference type="InterPro" id="IPR003755">
    <property type="entry name" value="HPr(Ser)_kin/Pase"/>
</dbReference>
<comment type="function">
    <text evidence="14">Catalyzes the ATP- as well as the pyrophosphate-dependent phosphorylation of a specific serine residue in HPr, a phosphocarrier protein of the phosphoenolpyruvate-dependent sugar phosphotransferase system (PTS). HprK/P also catalyzes the pyrophosphate-producing, inorganic phosphate-dependent dephosphorylation (phosphorolysis) of seryl-phosphorylated HPr (P-Ser-HPr). The two antagonistic activities of HprK/P are regulated by several intracellular metabolites, which change their concentration in response to the absence or presence of rapidly metabolisable carbon sources (glucose, fructose, etc.) in the growth medium. Therefore, by controlling the phosphorylation state of HPr, HPrK/P is a sensor enzyme that plays a major role in the regulation of carbon metabolism and sugar transport: it mediates carbon catabolite repression (CCR), and regulates PTS-catalyzed carbohydrate uptake and inducer exclusion.</text>
</comment>
<evidence type="ECO:0000256" key="12">
    <source>
        <dbReference type="ARBA" id="ARBA00023277"/>
    </source>
</evidence>
<evidence type="ECO:0000313" key="18">
    <source>
        <dbReference type="Proteomes" id="UP000288812"/>
    </source>
</evidence>
<keyword evidence="7 14" id="KW-0547">Nucleotide-binding</keyword>
<evidence type="ECO:0000256" key="2">
    <source>
        <dbReference type="ARBA" id="ARBA00001946"/>
    </source>
</evidence>
<evidence type="ECO:0000256" key="9">
    <source>
        <dbReference type="ARBA" id="ARBA00022840"/>
    </source>
</evidence>
<dbReference type="PANTHER" id="PTHR30305">
    <property type="entry name" value="PROTEIN YJDM-RELATED"/>
    <property type="match status" value="1"/>
</dbReference>
<keyword evidence="9 14" id="KW-0067">ATP-binding</keyword>
<feature type="domain" description="HPr(Ser) kinase/phosphorylase N-terminal" evidence="15">
    <location>
        <begin position="4"/>
        <end position="127"/>
    </location>
</feature>
<organism evidence="17 18">
    <name type="scientific">Anaerosphaera multitolerans</name>
    <dbReference type="NCBI Taxonomy" id="2487351"/>
    <lineage>
        <taxon>Bacteria</taxon>
        <taxon>Bacillati</taxon>
        <taxon>Bacillota</taxon>
        <taxon>Tissierellia</taxon>
        <taxon>Tissierellales</taxon>
        <taxon>Peptoniphilaceae</taxon>
        <taxon>Anaerosphaera</taxon>
    </lineage>
</organism>
<dbReference type="Gene3D" id="3.40.50.300">
    <property type="entry name" value="P-loop containing nucleotide triphosphate hydrolases"/>
    <property type="match status" value="1"/>
</dbReference>
<evidence type="ECO:0000256" key="11">
    <source>
        <dbReference type="ARBA" id="ARBA00023268"/>
    </source>
</evidence>
<dbReference type="GO" id="GO:0004712">
    <property type="term" value="F:protein serine/threonine/tyrosine kinase activity"/>
    <property type="evidence" value="ECO:0007669"/>
    <property type="project" value="UniProtKB-UniRule"/>
</dbReference>
<dbReference type="GO" id="GO:0000155">
    <property type="term" value="F:phosphorelay sensor kinase activity"/>
    <property type="evidence" value="ECO:0007669"/>
    <property type="project" value="InterPro"/>
</dbReference>
<evidence type="ECO:0000256" key="8">
    <source>
        <dbReference type="ARBA" id="ARBA00022777"/>
    </source>
</evidence>
<dbReference type="EC" id="2.7.4.-" evidence="14"/>
<feature type="active site" description="Proton acceptor; for phosphorylation activity. Proton donor; for dephosphorylation activity" evidence="14">
    <location>
        <position position="178"/>
    </location>
</feature>
<dbReference type="InterPro" id="IPR027417">
    <property type="entry name" value="P-loop_NTPase"/>
</dbReference>
<keyword evidence="5 14" id="KW-0808">Transferase</keyword>
<accession>A0A437S8K8</accession>
<sequence length="309" mass="35075">MKGIELQKVINDLDLEKIYIANNIDEVLLKSGDINRPGLQLTGYYNQFSPERLQIIGEQEWHYINELNPKERHNSLKKLFSYNIPGVVFCGNNYIHDEIIELSKIHDVSLFRTSDTFSKFTGVFQNYVEDKLAPKIRKHGVLLDIYGVGVLITGKAGIGKSEAALNLISKGSKLVSDDSVIIKNIDSKLIGTSPEITKHFMELRGVGIIDVQKLFGIGFVMEEKEIEMIVDLESWDSTKDYERLGLEDVYEEILGIKIVKYTIPVRPGRDIALIIEVATKNFKQKEMGYNPAVELNNRILNSRNNKNSN</sequence>
<dbReference type="InterPro" id="IPR011104">
    <property type="entry name" value="Hpr_kin/Pase_C"/>
</dbReference>
<dbReference type="InterPro" id="IPR011126">
    <property type="entry name" value="Hpr_kin/Pase_Hpr_N"/>
</dbReference>
<keyword evidence="8 14" id="KW-0418">Kinase</keyword>
<dbReference type="GO" id="GO:0000287">
    <property type="term" value="F:magnesium ion binding"/>
    <property type="evidence" value="ECO:0007669"/>
    <property type="project" value="UniProtKB-UniRule"/>
</dbReference>
<keyword evidence="11 14" id="KW-0511">Multifunctional enzyme</keyword>
<evidence type="ECO:0000256" key="13">
    <source>
        <dbReference type="ARBA" id="ARBA00047657"/>
    </source>
</evidence>
<comment type="catalytic activity">
    <reaction evidence="13 14">
        <text>[HPr protein]-O-phospho-L-serine + phosphate + H(+) = [HPr protein]-L-serine + diphosphate</text>
        <dbReference type="Rhea" id="RHEA:46604"/>
        <dbReference type="Rhea" id="RHEA-COMP:11602"/>
        <dbReference type="Rhea" id="RHEA-COMP:11603"/>
        <dbReference type="ChEBI" id="CHEBI:15378"/>
        <dbReference type="ChEBI" id="CHEBI:29999"/>
        <dbReference type="ChEBI" id="CHEBI:33019"/>
        <dbReference type="ChEBI" id="CHEBI:43474"/>
        <dbReference type="ChEBI" id="CHEBI:83421"/>
    </reaction>
</comment>
<name>A0A437S8K8_9FIRM</name>
<feature type="region of interest" description="Important for the catalytic mechanism of both phosphorylation and dephosphorylation" evidence="14">
    <location>
        <begin position="201"/>
        <end position="210"/>
    </location>
</feature>
<dbReference type="GO" id="GO:0005524">
    <property type="term" value="F:ATP binding"/>
    <property type="evidence" value="ECO:0007669"/>
    <property type="project" value="UniProtKB-UniRule"/>
</dbReference>
<dbReference type="Proteomes" id="UP000288812">
    <property type="component" value="Unassembled WGS sequence"/>
</dbReference>
<dbReference type="Gene3D" id="3.40.1390.20">
    <property type="entry name" value="HprK N-terminal domain-like"/>
    <property type="match status" value="1"/>
</dbReference>
<evidence type="ECO:0000256" key="6">
    <source>
        <dbReference type="ARBA" id="ARBA00022723"/>
    </source>
</evidence>
<dbReference type="AlphaFoldDB" id="A0A437S8K8"/>
<dbReference type="EC" id="2.7.11.-" evidence="14"/>
<gene>
    <name evidence="14 17" type="primary">hprK</name>
    <name evidence="17" type="ORF">EF514_02590</name>
</gene>
<evidence type="ECO:0000256" key="1">
    <source>
        <dbReference type="ARBA" id="ARBA00001120"/>
    </source>
</evidence>
<feature type="binding site" evidence="14">
    <location>
        <begin position="154"/>
        <end position="161"/>
    </location>
    <ligand>
        <name>ATP</name>
        <dbReference type="ChEBI" id="CHEBI:30616"/>
    </ligand>
</feature>
<evidence type="ECO:0000256" key="3">
    <source>
        <dbReference type="ARBA" id="ARBA00006883"/>
    </source>
</evidence>
<feature type="active site" evidence="14">
    <location>
        <position position="139"/>
    </location>
</feature>
<dbReference type="FunFam" id="3.40.50.300:FF:000174">
    <property type="entry name" value="HPr kinase/phosphorylase"/>
    <property type="match status" value="1"/>
</dbReference>
<protein>
    <recommendedName>
        <fullName evidence="14">HPr kinase/phosphorylase</fullName>
        <shortName evidence="14">HPrK/P</shortName>
        <ecNumber evidence="14">2.7.11.-</ecNumber>
        <ecNumber evidence="14">2.7.4.-</ecNumber>
    </recommendedName>
    <alternativeName>
        <fullName evidence="14">HPr(Ser) kinase/phosphorylase</fullName>
    </alternativeName>
</protein>
<feature type="active site" evidence="14">
    <location>
        <position position="160"/>
    </location>
</feature>
<dbReference type="NCBIfam" id="TIGR00679">
    <property type="entry name" value="hpr-ser"/>
    <property type="match status" value="1"/>
</dbReference>
<dbReference type="HAMAP" id="MF_01249">
    <property type="entry name" value="HPr_kinase"/>
    <property type="match status" value="1"/>
</dbReference>
<dbReference type="EMBL" id="RLIH01000003">
    <property type="protein sequence ID" value="RVU55178.1"/>
    <property type="molecule type" value="Genomic_DNA"/>
</dbReference>
<comment type="miscellaneous">
    <text evidence="14">Both phosphorylation and phosphorolysis are carried out by the same active site and suggest a common mechanism for both reactions.</text>
</comment>
<dbReference type="GO" id="GO:0004674">
    <property type="term" value="F:protein serine/threonine kinase activity"/>
    <property type="evidence" value="ECO:0007669"/>
    <property type="project" value="UniProtKB-KW"/>
</dbReference>
<dbReference type="CDD" id="cd01918">
    <property type="entry name" value="HprK_C"/>
    <property type="match status" value="1"/>
</dbReference>
<evidence type="ECO:0000259" key="15">
    <source>
        <dbReference type="Pfam" id="PF02603"/>
    </source>
</evidence>
<comment type="catalytic activity">
    <reaction evidence="1 14">
        <text>[HPr protein]-L-serine + ATP = [HPr protein]-O-phospho-L-serine + ADP + H(+)</text>
        <dbReference type="Rhea" id="RHEA:46600"/>
        <dbReference type="Rhea" id="RHEA-COMP:11602"/>
        <dbReference type="Rhea" id="RHEA-COMP:11603"/>
        <dbReference type="ChEBI" id="CHEBI:15378"/>
        <dbReference type="ChEBI" id="CHEBI:29999"/>
        <dbReference type="ChEBI" id="CHEBI:30616"/>
        <dbReference type="ChEBI" id="CHEBI:83421"/>
        <dbReference type="ChEBI" id="CHEBI:456216"/>
    </reaction>
</comment>
<comment type="caution">
    <text evidence="17">The sequence shown here is derived from an EMBL/GenBank/DDBJ whole genome shotgun (WGS) entry which is preliminary data.</text>
</comment>
<comment type="cofactor">
    <cofactor evidence="2 14">
        <name>Mg(2+)</name>
        <dbReference type="ChEBI" id="CHEBI:18420"/>
    </cofactor>
</comment>
<keyword evidence="12 14" id="KW-0119">Carbohydrate metabolism</keyword>
<evidence type="ECO:0000313" key="17">
    <source>
        <dbReference type="EMBL" id="RVU55178.1"/>
    </source>
</evidence>
<dbReference type="Pfam" id="PF07475">
    <property type="entry name" value="Hpr_kinase_C"/>
    <property type="match status" value="1"/>
</dbReference>
<dbReference type="Pfam" id="PF02603">
    <property type="entry name" value="Hpr_kinase_N"/>
    <property type="match status" value="1"/>
</dbReference>
<comment type="subunit">
    <text evidence="14">Homohexamer.</text>
</comment>
<feature type="binding site" evidence="14">
    <location>
        <position position="202"/>
    </location>
    <ligand>
        <name>Mg(2+)</name>
        <dbReference type="ChEBI" id="CHEBI:18420"/>
    </ligand>
</feature>
<feature type="region of interest" description="Important for the catalytic mechanism of dephosphorylation" evidence="14">
    <location>
        <begin position="264"/>
        <end position="269"/>
    </location>
</feature>
<comment type="similarity">
    <text evidence="3 14">Belongs to the HPrK/P family.</text>
</comment>
<feature type="active site" evidence="14">
    <location>
        <position position="243"/>
    </location>
</feature>
<evidence type="ECO:0000256" key="10">
    <source>
        <dbReference type="ARBA" id="ARBA00022842"/>
    </source>
</evidence>
<dbReference type="SUPFAM" id="SSF75138">
    <property type="entry name" value="HprK N-terminal domain-like"/>
    <property type="match status" value="1"/>
</dbReference>
<feature type="domain" description="HPr kinase/phosphorylase C-terminal" evidence="16">
    <location>
        <begin position="131"/>
        <end position="298"/>
    </location>
</feature>
<dbReference type="RefSeq" id="WP_127723534.1">
    <property type="nucleotide sequence ID" value="NZ_RLIH01000003.1"/>
</dbReference>
<feature type="binding site" evidence="14">
    <location>
        <position position="161"/>
    </location>
    <ligand>
        <name>Mg(2+)</name>
        <dbReference type="ChEBI" id="CHEBI:18420"/>
    </ligand>
</feature>
<proteinExistence type="inferred from homology"/>
<dbReference type="GO" id="GO:0006109">
    <property type="term" value="P:regulation of carbohydrate metabolic process"/>
    <property type="evidence" value="ECO:0007669"/>
    <property type="project" value="UniProtKB-UniRule"/>
</dbReference>
<keyword evidence="10 14" id="KW-0460">Magnesium</keyword>